<dbReference type="EMBL" id="SJPM01000021">
    <property type="protein sequence ID" value="TWT89142.1"/>
    <property type="molecule type" value="Genomic_DNA"/>
</dbReference>
<gene>
    <name evidence="3" type="ORF">Pla100_57110</name>
</gene>
<dbReference type="AlphaFoldDB" id="A0A5C5ZNR5"/>
<dbReference type="SUPFAM" id="SSF53649">
    <property type="entry name" value="Alkaline phosphatase-like"/>
    <property type="match status" value="1"/>
</dbReference>
<feature type="domain" description="Sulfatase N-terminal" evidence="2">
    <location>
        <begin position="59"/>
        <end position="170"/>
    </location>
</feature>
<accession>A0A5C5ZNR5</accession>
<dbReference type="Gene3D" id="3.40.720.10">
    <property type="entry name" value="Alkaline Phosphatase, subunit A"/>
    <property type="match status" value="1"/>
</dbReference>
<dbReference type="InterPro" id="IPR050738">
    <property type="entry name" value="Sulfatase"/>
</dbReference>
<proteinExistence type="inferred from homology"/>
<organism evidence="3 4">
    <name type="scientific">Neorhodopirellula pilleata</name>
    <dbReference type="NCBI Taxonomy" id="2714738"/>
    <lineage>
        <taxon>Bacteria</taxon>
        <taxon>Pseudomonadati</taxon>
        <taxon>Planctomycetota</taxon>
        <taxon>Planctomycetia</taxon>
        <taxon>Pirellulales</taxon>
        <taxon>Pirellulaceae</taxon>
        <taxon>Neorhodopirellula</taxon>
    </lineage>
</organism>
<dbReference type="PANTHER" id="PTHR42693">
    <property type="entry name" value="ARYLSULFATASE FAMILY MEMBER"/>
    <property type="match status" value="1"/>
</dbReference>
<dbReference type="InterPro" id="IPR017850">
    <property type="entry name" value="Alkaline_phosphatase_core_sf"/>
</dbReference>
<comment type="caution">
    <text evidence="3">The sequence shown here is derived from an EMBL/GenBank/DDBJ whole genome shotgun (WGS) entry which is preliminary data.</text>
</comment>
<keyword evidence="4" id="KW-1185">Reference proteome</keyword>
<reference evidence="3 4" key="1">
    <citation type="submission" date="2019-02" db="EMBL/GenBank/DDBJ databases">
        <title>Deep-cultivation of Planctomycetes and their phenomic and genomic characterization uncovers novel biology.</title>
        <authorList>
            <person name="Wiegand S."/>
            <person name="Jogler M."/>
            <person name="Boedeker C."/>
            <person name="Pinto D."/>
            <person name="Vollmers J."/>
            <person name="Rivas-Marin E."/>
            <person name="Kohn T."/>
            <person name="Peeters S.H."/>
            <person name="Heuer A."/>
            <person name="Rast P."/>
            <person name="Oberbeckmann S."/>
            <person name="Bunk B."/>
            <person name="Jeske O."/>
            <person name="Meyerdierks A."/>
            <person name="Storesund J.E."/>
            <person name="Kallscheuer N."/>
            <person name="Luecker S."/>
            <person name="Lage O.M."/>
            <person name="Pohl T."/>
            <person name="Merkel B.J."/>
            <person name="Hornburger P."/>
            <person name="Mueller R.-W."/>
            <person name="Bruemmer F."/>
            <person name="Labrenz M."/>
            <person name="Spormann A.M."/>
            <person name="Op Den Camp H."/>
            <person name="Overmann J."/>
            <person name="Amann R."/>
            <person name="Jetten M.S.M."/>
            <person name="Mascher T."/>
            <person name="Medema M.H."/>
            <person name="Devos D.P."/>
            <person name="Kaster A.-K."/>
            <person name="Ovreas L."/>
            <person name="Rohde M."/>
            <person name="Galperin M.Y."/>
            <person name="Jogler C."/>
        </authorList>
    </citation>
    <scope>NUCLEOTIDE SEQUENCE [LARGE SCALE GENOMIC DNA]</scope>
    <source>
        <strain evidence="3 4">Pla100</strain>
    </source>
</reference>
<dbReference type="PANTHER" id="PTHR42693:SF33">
    <property type="entry name" value="ARYLSULFATASE"/>
    <property type="match status" value="1"/>
</dbReference>
<evidence type="ECO:0000259" key="2">
    <source>
        <dbReference type="Pfam" id="PF00884"/>
    </source>
</evidence>
<sequence length="201" mass="23007">MISSAWRSFSFRRSFSRSRRATSWAGVSLRFWFDFFDDDKDSFRIWRRHRATTDEYPHTPYEAGKVFRGKSQDGVRGDVIQELDWSVGEMLAALNQEGIADNTIVIFSSDNGPTSNRYARPYRGTKYVTLEGGHRVPFIFHWPARIKTPIVPKVSIHAMDVFPTLSKAIGAEMPRGRIYDGESLLPLLDGRSLKRAATQPF</sequence>
<protein>
    <submittedName>
        <fullName evidence="3">Sulfatase</fullName>
    </submittedName>
</protein>
<comment type="similarity">
    <text evidence="1">Belongs to the sulfatase family.</text>
</comment>
<name>A0A5C5ZNR5_9BACT</name>
<dbReference type="Pfam" id="PF00884">
    <property type="entry name" value="Sulfatase"/>
    <property type="match status" value="1"/>
</dbReference>
<dbReference type="GO" id="GO:0004065">
    <property type="term" value="F:arylsulfatase activity"/>
    <property type="evidence" value="ECO:0007669"/>
    <property type="project" value="TreeGrafter"/>
</dbReference>
<dbReference type="InterPro" id="IPR000917">
    <property type="entry name" value="Sulfatase_N"/>
</dbReference>
<evidence type="ECO:0000313" key="4">
    <source>
        <dbReference type="Proteomes" id="UP000316213"/>
    </source>
</evidence>
<evidence type="ECO:0000313" key="3">
    <source>
        <dbReference type="EMBL" id="TWT89142.1"/>
    </source>
</evidence>
<evidence type="ECO:0000256" key="1">
    <source>
        <dbReference type="ARBA" id="ARBA00008779"/>
    </source>
</evidence>
<dbReference type="Proteomes" id="UP000316213">
    <property type="component" value="Unassembled WGS sequence"/>
</dbReference>